<dbReference type="Proteomes" id="UP000503440">
    <property type="component" value="Plasmid pB18-1"/>
</dbReference>
<evidence type="ECO:0000313" key="1">
    <source>
        <dbReference type="EMBL" id="QIC71833.1"/>
    </source>
</evidence>
<dbReference type="AlphaFoldDB" id="A0A6C0Y6V9"/>
<accession>A0A6C0Y6V9</accession>
<keyword evidence="1" id="KW-0614">Plasmid</keyword>
<name>A0A6C0Y6V9_9GAMM</name>
<dbReference type="EMBL" id="CP044456">
    <property type="protein sequence ID" value="QIC71833.1"/>
    <property type="molecule type" value="Genomic_DNA"/>
</dbReference>
<dbReference type="RefSeq" id="WP_163146492.1">
    <property type="nucleotide sequence ID" value="NZ_CP044456.1"/>
</dbReference>
<protein>
    <submittedName>
        <fullName evidence="1">Uncharacterized protein</fullName>
    </submittedName>
</protein>
<organism evidence="1 2">
    <name type="scientific">Acinetobacter indicus</name>
    <dbReference type="NCBI Taxonomy" id="756892"/>
    <lineage>
        <taxon>Bacteria</taxon>
        <taxon>Pseudomonadati</taxon>
        <taxon>Pseudomonadota</taxon>
        <taxon>Gammaproteobacteria</taxon>
        <taxon>Moraxellales</taxon>
        <taxon>Moraxellaceae</taxon>
        <taxon>Acinetobacter</taxon>
    </lineage>
</organism>
<geneLocation type="plasmid" evidence="2">
    <name>pb18-1</name>
</geneLocation>
<reference evidence="1 2" key="1">
    <citation type="submission" date="2019-09" db="EMBL/GenBank/DDBJ databases">
        <title>Non-baumannii Acinetobacter spp. carrying blaNDM-1 isolated in China.</title>
        <authorList>
            <person name="Cui C."/>
            <person name="Chen C."/>
            <person name="Sun J."/>
            <person name="Liu Y."/>
        </authorList>
    </citation>
    <scope>NUCLEOTIDE SEQUENCE [LARGE SCALE GENOMIC DNA]</scope>
    <source>
        <strain evidence="1 2">B18</strain>
        <plasmid evidence="2">pb18-1</plasmid>
    </source>
</reference>
<gene>
    <name evidence="1" type="ORF">FSC09_15700</name>
</gene>
<proteinExistence type="predicted"/>
<evidence type="ECO:0000313" key="2">
    <source>
        <dbReference type="Proteomes" id="UP000503440"/>
    </source>
</evidence>
<sequence length="180" mass="20811">MADYDKDALPDIIYYNDKSERMVISGDSAPQDYFAAINELYIQEICKVLISGQQAFNTVYRQEAFEILRNHIIQSFKTCMVALLKRSMPLVMPSSEELWVMHCGKTHPRRKFKYENTRGEMIDLGFGSIRSEDGTDLTSVEWVEFSVDEQIVIRVLERPVDERTNFGSLVNQHQYPNSGN</sequence>